<evidence type="ECO:0000256" key="5">
    <source>
        <dbReference type="ARBA" id="ARBA00022692"/>
    </source>
</evidence>
<accession>A0ABS1V2R1</accession>
<feature type="transmembrane region" description="Helical" evidence="8">
    <location>
        <begin position="31"/>
        <end position="55"/>
    </location>
</feature>
<keyword evidence="6 8" id="KW-1133">Transmembrane helix</keyword>
<dbReference type="Pfam" id="PF13231">
    <property type="entry name" value="PMT_2"/>
    <property type="match status" value="1"/>
</dbReference>
<dbReference type="PANTHER" id="PTHR33908:SF11">
    <property type="entry name" value="MEMBRANE PROTEIN"/>
    <property type="match status" value="1"/>
</dbReference>
<evidence type="ECO:0000313" key="10">
    <source>
        <dbReference type="EMBL" id="MBL6455406.1"/>
    </source>
</evidence>
<keyword evidence="3" id="KW-0328">Glycosyltransferase</keyword>
<evidence type="ECO:0000256" key="6">
    <source>
        <dbReference type="ARBA" id="ARBA00022989"/>
    </source>
</evidence>
<gene>
    <name evidence="10" type="ORF">JMJ55_08740</name>
</gene>
<evidence type="ECO:0000259" key="9">
    <source>
        <dbReference type="Pfam" id="PF13231"/>
    </source>
</evidence>
<evidence type="ECO:0000256" key="2">
    <source>
        <dbReference type="ARBA" id="ARBA00022475"/>
    </source>
</evidence>
<organism evidence="10 11">
    <name type="scientific">Belnapia mucosa</name>
    <dbReference type="NCBI Taxonomy" id="2804532"/>
    <lineage>
        <taxon>Bacteria</taxon>
        <taxon>Pseudomonadati</taxon>
        <taxon>Pseudomonadota</taxon>
        <taxon>Alphaproteobacteria</taxon>
        <taxon>Acetobacterales</taxon>
        <taxon>Roseomonadaceae</taxon>
        <taxon>Belnapia</taxon>
    </lineage>
</organism>
<comment type="subcellular location">
    <subcellularLocation>
        <location evidence="1">Cell membrane</location>
        <topology evidence="1">Multi-pass membrane protein</topology>
    </subcellularLocation>
</comment>
<proteinExistence type="predicted"/>
<feature type="transmembrane region" description="Helical" evidence="8">
    <location>
        <begin position="205"/>
        <end position="222"/>
    </location>
</feature>
<protein>
    <submittedName>
        <fullName evidence="10">Glycosyltransferase family 39 protein</fullName>
    </submittedName>
</protein>
<dbReference type="EMBL" id="JAEUXJ010000003">
    <property type="protein sequence ID" value="MBL6455406.1"/>
    <property type="molecule type" value="Genomic_DNA"/>
</dbReference>
<dbReference type="PANTHER" id="PTHR33908">
    <property type="entry name" value="MANNOSYLTRANSFERASE YKCB-RELATED"/>
    <property type="match status" value="1"/>
</dbReference>
<reference evidence="10 11" key="1">
    <citation type="submission" date="2021-01" db="EMBL/GenBank/DDBJ databases">
        <title>Belnapia mucosa sp. nov. and Belnapia arida sp. nov., isolated from the Tabernas Desert (Almeria, Spain).</title>
        <authorList>
            <person name="Molina-Menor E."/>
            <person name="Vidal-Verdu A."/>
            <person name="Calonge A."/>
            <person name="Satari L."/>
            <person name="Pereto Magraner J."/>
            <person name="Porcar Miralles M."/>
        </authorList>
    </citation>
    <scope>NUCLEOTIDE SEQUENCE [LARGE SCALE GENOMIC DNA]</scope>
    <source>
        <strain evidence="10 11">T6</strain>
    </source>
</reference>
<evidence type="ECO:0000256" key="8">
    <source>
        <dbReference type="SAM" id="Phobius"/>
    </source>
</evidence>
<evidence type="ECO:0000256" key="7">
    <source>
        <dbReference type="ARBA" id="ARBA00023136"/>
    </source>
</evidence>
<feature type="transmembrane region" description="Helical" evidence="8">
    <location>
        <begin position="130"/>
        <end position="148"/>
    </location>
</feature>
<evidence type="ECO:0000256" key="1">
    <source>
        <dbReference type="ARBA" id="ARBA00004651"/>
    </source>
</evidence>
<feature type="transmembrane region" description="Helical" evidence="8">
    <location>
        <begin position="314"/>
        <end position="335"/>
    </location>
</feature>
<feature type="transmembrane region" description="Helical" evidence="8">
    <location>
        <begin position="102"/>
        <end position="123"/>
    </location>
</feature>
<dbReference type="InterPro" id="IPR050297">
    <property type="entry name" value="LipidA_mod_glycosyltrf_83"/>
</dbReference>
<dbReference type="RefSeq" id="WP_202825147.1">
    <property type="nucleotide sequence ID" value="NZ_JAEUXJ010000003.1"/>
</dbReference>
<feature type="domain" description="Glycosyltransferase RgtA/B/C/D-like" evidence="9">
    <location>
        <begin position="83"/>
        <end position="175"/>
    </location>
</feature>
<feature type="transmembrane region" description="Helical" evidence="8">
    <location>
        <begin position="373"/>
        <end position="390"/>
    </location>
</feature>
<feature type="transmembrane region" description="Helical" evidence="8">
    <location>
        <begin position="182"/>
        <end position="199"/>
    </location>
</feature>
<name>A0ABS1V2R1_9PROT</name>
<evidence type="ECO:0000313" key="11">
    <source>
        <dbReference type="Proteomes" id="UP000606490"/>
    </source>
</evidence>
<dbReference type="Proteomes" id="UP000606490">
    <property type="component" value="Unassembled WGS sequence"/>
</dbReference>
<feature type="transmembrane region" description="Helical" evidence="8">
    <location>
        <begin position="287"/>
        <end position="307"/>
    </location>
</feature>
<keyword evidence="4" id="KW-0808">Transferase</keyword>
<keyword evidence="7 8" id="KW-0472">Membrane</keyword>
<evidence type="ECO:0000256" key="3">
    <source>
        <dbReference type="ARBA" id="ARBA00022676"/>
    </source>
</evidence>
<feature type="transmembrane region" description="Helical" evidence="8">
    <location>
        <begin position="341"/>
        <end position="361"/>
    </location>
</feature>
<evidence type="ECO:0000256" key="4">
    <source>
        <dbReference type="ARBA" id="ARBA00022679"/>
    </source>
</evidence>
<feature type="transmembrane region" description="Helical" evidence="8">
    <location>
        <begin position="154"/>
        <end position="173"/>
    </location>
</feature>
<comment type="caution">
    <text evidence="10">The sequence shown here is derived from an EMBL/GenBank/DDBJ whole genome shotgun (WGS) entry which is preliminary data.</text>
</comment>
<keyword evidence="2" id="KW-1003">Cell membrane</keyword>
<keyword evidence="11" id="KW-1185">Reference proteome</keyword>
<keyword evidence="5 8" id="KW-0812">Transmembrane</keyword>
<feature type="transmembrane region" description="Helical" evidence="8">
    <location>
        <begin position="229"/>
        <end position="251"/>
    </location>
</feature>
<sequence length="520" mass="55808">MTRYAYIAGGATFSGRRMAEEQEGLAERGALALLLGIMLLGLLVRLIHIGAASYWSDELFSVLWVENSYRFIWTEGLWLETTPALYYALLKPWVAVFGGSEFAVRGFSALLSVAAIPAVYAIARQFARPSTALLAAALFALMPMQVHYAQEARAYALLPLLYALACLAAILLVRRAALARPNLAWPLALYGLMAVLLVYAHATSAFTLAGLSACCLCGLLLVRAERRAILGFLGVNALAVLLSVPEILVILDQSGRFDIVWVPRPDAVNLLNALGSLLVDPSTPLTLFRQASLLAGGVAVLFLALLLRSRLGGMAWLLLAAPAALFLVSTILASLIASPFFIPRIAVWVGVPFCILAALALAAPQPALLRGGFLALLLVAWGVGLEGVYVRSIDTKEDWRGLAADLAPRLAPGDLVAIGPETNLRGLAFYLDRGVQQHRWRPAGSKEFQLLFLPAGVPRPQPIATEALAEAVQSGRRVWLVLKQQDWDAFGAAAMQAVPGHAPTVERGRARLALLGWAGD</sequence>
<dbReference type="InterPro" id="IPR038731">
    <property type="entry name" value="RgtA/B/C-like"/>
</dbReference>